<dbReference type="Gene3D" id="1.10.3730.20">
    <property type="match status" value="1"/>
</dbReference>
<comment type="similarity">
    <text evidence="12">Belongs to the ArnF family.</text>
</comment>
<keyword evidence="4 12" id="KW-0444">Lipid biosynthesis</keyword>
<dbReference type="InterPro" id="IPR022832">
    <property type="entry name" value="Flippase_ArnF"/>
</dbReference>
<dbReference type="SUPFAM" id="SSF103481">
    <property type="entry name" value="Multidrug resistance efflux transporter EmrE"/>
    <property type="match status" value="1"/>
</dbReference>
<evidence type="ECO:0000313" key="14">
    <source>
        <dbReference type="Proteomes" id="UP001174867"/>
    </source>
</evidence>
<dbReference type="NCBIfam" id="NF002816">
    <property type="entry name" value="PRK02971.1-2"/>
    <property type="match status" value="1"/>
</dbReference>
<evidence type="ECO:0000256" key="12">
    <source>
        <dbReference type="HAMAP-Rule" id="MF_00538"/>
    </source>
</evidence>
<keyword evidence="2 12" id="KW-0813">Transport</keyword>
<evidence type="ECO:0000256" key="6">
    <source>
        <dbReference type="ARBA" id="ARBA00022556"/>
    </source>
</evidence>
<keyword evidence="7 12" id="KW-0812">Transmembrane</keyword>
<evidence type="ECO:0000256" key="10">
    <source>
        <dbReference type="ARBA" id="ARBA00023098"/>
    </source>
</evidence>
<dbReference type="HAMAP" id="MF_00538">
    <property type="entry name" value="Flippase_ArnF"/>
    <property type="match status" value="1"/>
</dbReference>
<sequence length="130" mass="13829">MGLLWGLLSVMITSAAQLSLGFAMASLPPMLHPGAFIVALFSAHASAIALFSGLLGYLASVFCWHNALHHLELSKAYALLSLSYILVWVASMVLPGMQGAFSLKALLGVACIMAGLMIIFLPSQKIPRRT</sequence>
<evidence type="ECO:0000256" key="5">
    <source>
        <dbReference type="ARBA" id="ARBA00022519"/>
    </source>
</evidence>
<organism evidence="13 14">
    <name type="scientific">Citrobacter enshiensis</name>
    <dbReference type="NCBI Taxonomy" id="2971264"/>
    <lineage>
        <taxon>Bacteria</taxon>
        <taxon>Pseudomonadati</taxon>
        <taxon>Pseudomonadota</taxon>
        <taxon>Gammaproteobacteria</taxon>
        <taxon>Enterobacterales</taxon>
        <taxon>Enterobacteriaceae</taxon>
        <taxon>Citrobacter</taxon>
    </lineage>
</organism>
<name>A0ABT8PTS6_9ENTR</name>
<protein>
    <recommendedName>
        <fullName evidence="12">Probable 4-amino-4-deoxy-L-arabinose-phosphoundecaprenol flippase subunit ArnF</fullName>
        <shortName evidence="12">L-Ara4N-phosphoundecaprenol flippase subunit ArnF</shortName>
    </recommendedName>
    <alternativeName>
        <fullName evidence="12">Undecaprenyl phosphate-aminoarabinose flippase subunit ArnF</fullName>
    </alternativeName>
</protein>
<dbReference type="PANTHER" id="PTHR30561">
    <property type="entry name" value="SMR FAMILY PROTON-DEPENDENT DRUG EFFLUX TRANSPORTER SUGE"/>
    <property type="match status" value="1"/>
</dbReference>
<dbReference type="PANTHER" id="PTHR30561:SF9">
    <property type="entry name" value="4-AMINO-4-DEOXY-L-ARABINOSE-PHOSPHOUNDECAPRENOL FLIPPASE SUBUNIT ARNF-RELATED"/>
    <property type="match status" value="1"/>
</dbReference>
<keyword evidence="14" id="KW-1185">Reference proteome</keyword>
<evidence type="ECO:0000256" key="4">
    <source>
        <dbReference type="ARBA" id="ARBA00022516"/>
    </source>
</evidence>
<comment type="caution">
    <text evidence="12">Lacks conserved residue(s) required for the propagation of feature annotation.</text>
</comment>
<dbReference type="InterPro" id="IPR000390">
    <property type="entry name" value="Small_drug/metabolite_transptr"/>
</dbReference>
<dbReference type="InterPro" id="IPR037185">
    <property type="entry name" value="EmrE-like"/>
</dbReference>
<keyword evidence="3 12" id="KW-1003">Cell membrane</keyword>
<accession>A0ABT8PTS6</accession>
<comment type="caution">
    <text evidence="13">The sequence shown here is derived from an EMBL/GenBank/DDBJ whole genome shotgun (WGS) entry which is preliminary data.</text>
</comment>
<dbReference type="Proteomes" id="UP001174867">
    <property type="component" value="Unassembled WGS sequence"/>
</dbReference>
<dbReference type="RefSeq" id="WP_276294525.1">
    <property type="nucleotide sequence ID" value="NZ_CP119862.1"/>
</dbReference>
<comment type="subunit">
    <text evidence="12">Heterodimer of ArnE and ArnF.</text>
</comment>
<feature type="transmembrane region" description="Helical" evidence="12">
    <location>
        <begin position="35"/>
        <end position="64"/>
    </location>
</feature>
<evidence type="ECO:0000256" key="3">
    <source>
        <dbReference type="ARBA" id="ARBA00022475"/>
    </source>
</evidence>
<dbReference type="EMBL" id="JAUJYW010000003">
    <property type="protein sequence ID" value="MDN8599407.1"/>
    <property type="molecule type" value="Genomic_DNA"/>
</dbReference>
<keyword evidence="6 12" id="KW-0441">Lipid A biosynthesis</keyword>
<evidence type="ECO:0000256" key="11">
    <source>
        <dbReference type="ARBA" id="ARBA00023136"/>
    </source>
</evidence>
<reference evidence="13 14" key="1">
    <citation type="submission" date="2023-07" db="EMBL/GenBank/DDBJ databases">
        <title>Citrobacter selenititolerans sp. nov., isolated from seleniferous soil.</title>
        <authorList>
            <person name="Zhang S."/>
            <person name="Li K."/>
            <person name="Peng J."/>
            <person name="Wang H."/>
            <person name="Sun J."/>
            <person name="Guo Y."/>
        </authorList>
    </citation>
    <scope>NUCLEOTIDE SEQUENCE [LARGE SCALE GENOMIC DNA]</scope>
    <source>
        <strain evidence="13 14">S2-9</strain>
    </source>
</reference>
<keyword evidence="10 12" id="KW-0443">Lipid metabolism</keyword>
<feature type="transmembrane region" description="Helical" evidence="12">
    <location>
        <begin position="76"/>
        <end position="94"/>
    </location>
</feature>
<proteinExistence type="inferred from homology"/>
<evidence type="ECO:0000256" key="7">
    <source>
        <dbReference type="ARBA" id="ARBA00022692"/>
    </source>
</evidence>
<comment type="function">
    <text evidence="12">Translocates 4-amino-4-deoxy-L-arabinose-phosphoundecaprenol (alpha-L-Ara4N-phosphoundecaprenol) from the cytoplasmic to the periplasmic side of the inner membrane.</text>
</comment>
<comment type="subcellular location">
    <subcellularLocation>
        <location evidence="12">Cell inner membrane</location>
        <topology evidence="12">Multi-pass membrane protein</topology>
    </subcellularLocation>
    <subcellularLocation>
        <location evidence="1">Cell membrane</location>
        <topology evidence="1">Multi-pass membrane protein</topology>
    </subcellularLocation>
</comment>
<comment type="pathway">
    <text evidence="12">Bacterial outer membrane biogenesis; lipopolysaccharide biosynthesis.</text>
</comment>
<evidence type="ECO:0000256" key="1">
    <source>
        <dbReference type="ARBA" id="ARBA00004651"/>
    </source>
</evidence>
<keyword evidence="9 12" id="KW-1133">Transmembrane helix</keyword>
<keyword evidence="11 12" id="KW-0472">Membrane</keyword>
<keyword evidence="5 12" id="KW-0997">Cell inner membrane</keyword>
<feature type="transmembrane region" description="Helical" evidence="12">
    <location>
        <begin position="100"/>
        <end position="121"/>
    </location>
</feature>
<evidence type="ECO:0000256" key="2">
    <source>
        <dbReference type="ARBA" id="ARBA00022448"/>
    </source>
</evidence>
<evidence type="ECO:0000256" key="8">
    <source>
        <dbReference type="ARBA" id="ARBA00022985"/>
    </source>
</evidence>
<evidence type="ECO:0000313" key="13">
    <source>
        <dbReference type="EMBL" id="MDN8599407.1"/>
    </source>
</evidence>
<gene>
    <name evidence="12 13" type="primary">arnF</name>
    <name evidence="13" type="ORF">Q0A17_08310</name>
</gene>
<keyword evidence="8 12" id="KW-0448">Lipopolysaccharide biosynthesis</keyword>
<evidence type="ECO:0000256" key="9">
    <source>
        <dbReference type="ARBA" id="ARBA00022989"/>
    </source>
</evidence>